<protein>
    <submittedName>
        <fullName evidence="1">Polyketide cyclase/dehydrase/lipid transport protein</fullName>
    </submittedName>
</protein>
<dbReference type="Proteomes" id="UP000239494">
    <property type="component" value="Unassembled WGS sequence"/>
</dbReference>
<proteinExistence type="predicted"/>
<dbReference type="PANTHER" id="PTHR39683:SF4">
    <property type="entry name" value="COENZYME Q-BINDING PROTEIN COQ10 START DOMAIN-CONTAINING PROTEIN"/>
    <property type="match status" value="1"/>
</dbReference>
<dbReference type="InterPro" id="IPR019587">
    <property type="entry name" value="Polyketide_cyclase/dehydratase"/>
</dbReference>
<organism evidence="1 2">
    <name type="scientific">Umezawaea tangerina</name>
    <dbReference type="NCBI Taxonomy" id="84725"/>
    <lineage>
        <taxon>Bacteria</taxon>
        <taxon>Bacillati</taxon>
        <taxon>Actinomycetota</taxon>
        <taxon>Actinomycetes</taxon>
        <taxon>Pseudonocardiales</taxon>
        <taxon>Pseudonocardiaceae</taxon>
        <taxon>Umezawaea</taxon>
    </lineage>
</organism>
<dbReference type="OrthoDB" id="5243015at2"/>
<dbReference type="RefSeq" id="WP_106195468.1">
    <property type="nucleotide sequence ID" value="NZ_PVTF01000018.1"/>
</dbReference>
<evidence type="ECO:0000313" key="1">
    <source>
        <dbReference type="EMBL" id="PRY34017.1"/>
    </source>
</evidence>
<comment type="caution">
    <text evidence="1">The sequence shown here is derived from an EMBL/GenBank/DDBJ whole genome shotgun (WGS) entry which is preliminary data.</text>
</comment>
<dbReference type="Pfam" id="PF10604">
    <property type="entry name" value="Polyketide_cyc2"/>
    <property type="match status" value="1"/>
</dbReference>
<dbReference type="CDD" id="cd07819">
    <property type="entry name" value="SRPBCC_2"/>
    <property type="match status" value="1"/>
</dbReference>
<dbReference type="InterPro" id="IPR023393">
    <property type="entry name" value="START-like_dom_sf"/>
</dbReference>
<dbReference type="SUPFAM" id="SSF55961">
    <property type="entry name" value="Bet v1-like"/>
    <property type="match status" value="1"/>
</dbReference>
<name>A0A2T0SKS6_9PSEU</name>
<accession>A0A2T0SKS6</accession>
<keyword evidence="2" id="KW-1185">Reference proteome</keyword>
<gene>
    <name evidence="1" type="ORF">CLV43_11843</name>
</gene>
<dbReference type="PANTHER" id="PTHR39683">
    <property type="entry name" value="CONSERVED PROTEIN TB16.3"/>
    <property type="match status" value="1"/>
</dbReference>
<dbReference type="Gene3D" id="3.30.530.20">
    <property type="match status" value="1"/>
</dbReference>
<reference evidence="1 2" key="1">
    <citation type="submission" date="2018-03" db="EMBL/GenBank/DDBJ databases">
        <title>Genomic Encyclopedia of Archaeal and Bacterial Type Strains, Phase II (KMG-II): from individual species to whole genera.</title>
        <authorList>
            <person name="Goeker M."/>
        </authorList>
    </citation>
    <scope>NUCLEOTIDE SEQUENCE [LARGE SCALE GENOMIC DNA]</scope>
    <source>
        <strain evidence="1 2">DSM 44720</strain>
    </source>
</reference>
<dbReference type="AlphaFoldDB" id="A0A2T0SKS6"/>
<evidence type="ECO:0000313" key="2">
    <source>
        <dbReference type="Proteomes" id="UP000239494"/>
    </source>
</evidence>
<sequence>MADESTQSIVIDAPPEQILAVIADFESYPDWANGVKRTEVLESREDGRAAQVKFNIDQGPIKDEYVLAYDWAADGVGWTLVKGNMQKSQQGSYALKPKGGSTEVTYTLSVQLVVPMIGLFRRKAEKMIMDTALKELKRRVENAG</sequence>
<dbReference type="EMBL" id="PVTF01000018">
    <property type="protein sequence ID" value="PRY34017.1"/>
    <property type="molecule type" value="Genomic_DNA"/>
</dbReference>